<feature type="domain" description="BioF2-like acetyltransferase" evidence="2">
    <location>
        <begin position="233"/>
        <end position="360"/>
    </location>
</feature>
<protein>
    <submittedName>
        <fullName evidence="3">Acetyltransferase involved in cellulose biosynthesis, CelD/BcsL family</fullName>
    </submittedName>
</protein>
<evidence type="ECO:0000259" key="2">
    <source>
        <dbReference type="Pfam" id="PF13480"/>
    </source>
</evidence>
<dbReference type="SUPFAM" id="SSF55729">
    <property type="entry name" value="Acyl-CoA N-acyltransferases (Nat)"/>
    <property type="match status" value="1"/>
</dbReference>
<evidence type="ECO:0000313" key="4">
    <source>
        <dbReference type="Proteomes" id="UP000199664"/>
    </source>
</evidence>
<dbReference type="EMBL" id="FOAN01000001">
    <property type="protein sequence ID" value="SEK61664.1"/>
    <property type="molecule type" value="Genomic_DNA"/>
</dbReference>
<evidence type="ECO:0000256" key="1">
    <source>
        <dbReference type="SAM" id="MobiDB-lite"/>
    </source>
</evidence>
<feature type="region of interest" description="Disordered" evidence="1">
    <location>
        <begin position="1"/>
        <end position="32"/>
    </location>
</feature>
<feature type="region of interest" description="Disordered" evidence="1">
    <location>
        <begin position="223"/>
        <end position="242"/>
    </location>
</feature>
<dbReference type="STRING" id="1036779.SAMN04515666_101977"/>
<gene>
    <name evidence="3" type="ORF">SAMN04515666_101977</name>
</gene>
<keyword evidence="3" id="KW-0808">Transferase</keyword>
<dbReference type="InterPro" id="IPR016181">
    <property type="entry name" value="Acyl_CoA_acyltransferase"/>
</dbReference>
<dbReference type="GO" id="GO:0016740">
    <property type="term" value="F:transferase activity"/>
    <property type="evidence" value="ECO:0007669"/>
    <property type="project" value="UniProtKB-KW"/>
</dbReference>
<name>A0A1H7IH62_9HYPH</name>
<reference evidence="4" key="1">
    <citation type="submission" date="2016-10" db="EMBL/GenBank/DDBJ databases">
        <authorList>
            <person name="Varghese N."/>
            <person name="Submissions S."/>
        </authorList>
    </citation>
    <scope>NUCLEOTIDE SEQUENCE [LARGE SCALE GENOMIC DNA]</scope>
    <source>
        <strain evidence="4">LMG 26383,CCUG 61248,R- 45681</strain>
    </source>
</reference>
<organism evidence="3 4">
    <name type="scientific">Bosea lupini</name>
    <dbReference type="NCBI Taxonomy" id="1036779"/>
    <lineage>
        <taxon>Bacteria</taxon>
        <taxon>Pseudomonadati</taxon>
        <taxon>Pseudomonadota</taxon>
        <taxon>Alphaproteobacteria</taxon>
        <taxon>Hyphomicrobiales</taxon>
        <taxon>Boseaceae</taxon>
        <taxon>Bosea</taxon>
    </lineage>
</organism>
<dbReference type="OrthoDB" id="213519at2"/>
<dbReference type="Proteomes" id="UP000199664">
    <property type="component" value="Unassembled WGS sequence"/>
</dbReference>
<dbReference type="AlphaFoldDB" id="A0A1H7IH62"/>
<feature type="compositionally biased region" description="Basic and acidic residues" evidence="1">
    <location>
        <begin position="223"/>
        <end position="233"/>
    </location>
</feature>
<keyword evidence="4" id="KW-1185">Reference proteome</keyword>
<dbReference type="InterPro" id="IPR038740">
    <property type="entry name" value="BioF2-like_GNAT_dom"/>
</dbReference>
<evidence type="ECO:0000313" key="3">
    <source>
        <dbReference type="EMBL" id="SEK61664.1"/>
    </source>
</evidence>
<dbReference type="Pfam" id="PF13480">
    <property type="entry name" value="Acetyltransf_6"/>
    <property type="match status" value="1"/>
</dbReference>
<sequence length="443" mass="49417">MRQRIRSLGSQVDEADPINAMNRQSGTAWRGDLPSRLPRSSGAVRAYPAQPLGQAERLESEIVTASDFARYQDDWDDLVRRALIPNVYMHPAVALAAERQAGRPVVVALAWRVSGLGRILVGAWLLGEFTERRGFFRVLDTALNRLVFSGTPVVDAGLVPDVLDKLLDAIADQPNLPGIIVASDLNADERLLPCLREVLARRRSRAVVVGRRRRAVLTRGTEAEFPRHPEASAKQKQSFRRRSRRMAESGILPVTLTRGPEIRDALRAFLQIEADGWKGKRECKGWAIRLDPALEPFAAEMIEGLVRAGCASIEGLRQGERWIAFSIWLRSGSRAFGWKMAYDEAFASLGPGRQLSERVTATFTSDPALADFDSCNGSETSFHATIWPERLDLVDIVIDARRGGSVPGTLFMIVELAYRRGREWLKAARDTVRASWRRLRSGR</sequence>
<proteinExistence type="predicted"/>
<accession>A0A1H7IH62</accession>